<proteinExistence type="predicted"/>
<evidence type="ECO:0000313" key="7">
    <source>
        <dbReference type="Proteomes" id="UP000298252"/>
    </source>
</evidence>
<name>A0ABY2I1I1_9MICO</name>
<feature type="region of interest" description="Disordered" evidence="4">
    <location>
        <begin position="598"/>
        <end position="625"/>
    </location>
</feature>
<dbReference type="Proteomes" id="UP000298252">
    <property type="component" value="Unassembled WGS sequence"/>
</dbReference>
<keyword evidence="6" id="KW-0540">Nuclease</keyword>
<keyword evidence="6" id="KW-0269">Exonuclease</keyword>
<evidence type="ECO:0000259" key="5">
    <source>
        <dbReference type="SMART" id="SM00482"/>
    </source>
</evidence>
<dbReference type="CDD" id="cd06444">
    <property type="entry name" value="DNA_pol_A"/>
    <property type="match status" value="1"/>
</dbReference>
<organism evidence="6 7">
    <name type="scientific">Cryobacterium flavum</name>
    <dbReference type="NCBI Taxonomy" id="1424659"/>
    <lineage>
        <taxon>Bacteria</taxon>
        <taxon>Bacillati</taxon>
        <taxon>Actinomycetota</taxon>
        <taxon>Actinomycetes</taxon>
        <taxon>Micrococcales</taxon>
        <taxon>Microbacteriaceae</taxon>
        <taxon>Cryobacterium</taxon>
    </lineage>
</organism>
<comment type="catalytic activity">
    <reaction evidence="3">
        <text>DNA(n) + a 2'-deoxyribonucleoside 5'-triphosphate = DNA(n+1) + diphosphate</text>
        <dbReference type="Rhea" id="RHEA:22508"/>
        <dbReference type="Rhea" id="RHEA-COMP:17339"/>
        <dbReference type="Rhea" id="RHEA-COMP:17340"/>
        <dbReference type="ChEBI" id="CHEBI:33019"/>
        <dbReference type="ChEBI" id="CHEBI:61560"/>
        <dbReference type="ChEBI" id="CHEBI:173112"/>
        <dbReference type="EC" id="2.7.7.7"/>
    </reaction>
</comment>
<dbReference type="NCBIfam" id="NF011538">
    <property type="entry name" value="PRK14975.1-1"/>
    <property type="match status" value="1"/>
</dbReference>
<dbReference type="GO" id="GO:0004527">
    <property type="term" value="F:exonuclease activity"/>
    <property type="evidence" value="ECO:0007669"/>
    <property type="project" value="UniProtKB-KW"/>
</dbReference>
<evidence type="ECO:0000256" key="2">
    <source>
        <dbReference type="ARBA" id="ARBA00022705"/>
    </source>
</evidence>
<dbReference type="SMART" id="SM00482">
    <property type="entry name" value="POLAc"/>
    <property type="match status" value="1"/>
</dbReference>
<dbReference type="Pfam" id="PF00476">
    <property type="entry name" value="DNA_pol_A"/>
    <property type="match status" value="1"/>
</dbReference>
<sequence length="691" mass="74457">MGFRSTTGRATLLPVTPPARVLAAFGGLSLPTATRSLDNVLNQASSRRPRTCRHREAEGYGCSGTGQNRRVYVLVRQASGGDVLVDPLDDAGFPLETARRLTMSEFHSFVKSREPTTRVPAGQNAAAPRWVWEDTARIYPVLLAAGIRVDRCHDLRLCHVILKNSALTMTSPLALAAPGRWDVASLGPIDEAEPRATLFDLDVDGDAADEFDADGSGGAAADDSGAAREFRRQLDAVASAGEPGRLRLLLAAESAGALVAAEMRYAGLPWRTDVHDVLLTRELGPRVAPGVRPERLELLAQRIRFELDDPDLNPDSPQDLFKALQRVGLSVTSTRGWELQKLEHPVIEPLLQYKKLARLLSANGWTWMESWVIDGRFHPDYVPGGVVTGRWATRGGGALQLPKQIRGAVVADVGWKLVVADAAQLEPRILAALAQDTSMATAGRGTDLYAGIVSSGVVETRDHAKVAMLGAMYGATTGESGRLMPRLARAYPRAIALTESAARAGERGEVVTTRLGRSSPIPGPGWHEAQAQAYDPAATASDERRARSQARDWGRFTRNFIVQGSAAEWALCWMAEIRRELMALPGLARRDRAVAARSEADAAPGTAPESGSLDERSTSQAPGARPPFDAEPHLVFFLHDEVIVHTPAEQADAVAQIIVTAAETAGRLLFGDFPVDFMLTVATVDNYAQAK</sequence>
<dbReference type="EMBL" id="SOFD01000035">
    <property type="protein sequence ID" value="TFB74748.1"/>
    <property type="molecule type" value="Genomic_DNA"/>
</dbReference>
<dbReference type="EC" id="2.7.7.7" evidence="1"/>
<keyword evidence="6" id="KW-0378">Hydrolase</keyword>
<accession>A0ABY2I1I1</accession>
<keyword evidence="2" id="KW-0235">DNA replication</keyword>
<dbReference type="InterPro" id="IPR001098">
    <property type="entry name" value="DNA-dir_DNA_pol_A_palm_dom"/>
</dbReference>
<evidence type="ECO:0000256" key="1">
    <source>
        <dbReference type="ARBA" id="ARBA00012417"/>
    </source>
</evidence>
<dbReference type="Gene3D" id="3.30.70.370">
    <property type="match status" value="1"/>
</dbReference>
<evidence type="ECO:0000313" key="6">
    <source>
        <dbReference type="EMBL" id="TFB74748.1"/>
    </source>
</evidence>
<dbReference type="InterPro" id="IPR043502">
    <property type="entry name" value="DNA/RNA_pol_sf"/>
</dbReference>
<dbReference type="SUPFAM" id="SSF56672">
    <property type="entry name" value="DNA/RNA polymerases"/>
    <property type="match status" value="1"/>
</dbReference>
<gene>
    <name evidence="6" type="ORF">E3O21_15505</name>
</gene>
<dbReference type="PANTHER" id="PTHR10133">
    <property type="entry name" value="DNA POLYMERASE I"/>
    <property type="match status" value="1"/>
</dbReference>
<evidence type="ECO:0000256" key="3">
    <source>
        <dbReference type="ARBA" id="ARBA00049244"/>
    </source>
</evidence>
<dbReference type="Gene3D" id="1.10.150.20">
    <property type="entry name" value="5' to 3' exonuclease, C-terminal subdomain"/>
    <property type="match status" value="1"/>
</dbReference>
<comment type="caution">
    <text evidence="6">The sequence shown here is derived from an EMBL/GenBank/DDBJ whole genome shotgun (WGS) entry which is preliminary data.</text>
</comment>
<dbReference type="InterPro" id="IPR002298">
    <property type="entry name" value="DNA_polymerase_A"/>
</dbReference>
<feature type="domain" description="DNA-directed DNA polymerase family A palm" evidence="5">
    <location>
        <begin position="402"/>
        <end position="650"/>
    </location>
</feature>
<keyword evidence="7" id="KW-1185">Reference proteome</keyword>
<dbReference type="PANTHER" id="PTHR10133:SF27">
    <property type="entry name" value="DNA POLYMERASE NU"/>
    <property type="match status" value="1"/>
</dbReference>
<evidence type="ECO:0000256" key="4">
    <source>
        <dbReference type="SAM" id="MobiDB-lite"/>
    </source>
</evidence>
<reference evidence="6 7" key="1">
    <citation type="submission" date="2019-03" db="EMBL/GenBank/DDBJ databases">
        <title>Genomics of glacier-inhabiting Cryobacterium strains.</title>
        <authorList>
            <person name="Liu Q."/>
            <person name="Xin Y.-H."/>
        </authorList>
    </citation>
    <scope>NUCLEOTIDE SEQUENCE [LARGE SCALE GENOMIC DNA]</scope>
    <source>
        <strain evidence="6 7">Hh8</strain>
    </source>
</reference>
<protein>
    <recommendedName>
        <fullName evidence="1">DNA-directed DNA polymerase</fullName>
        <ecNumber evidence="1">2.7.7.7</ecNumber>
    </recommendedName>
</protein>